<feature type="region of interest" description="Disordered" evidence="1">
    <location>
        <begin position="1137"/>
        <end position="1186"/>
    </location>
</feature>
<evidence type="ECO:0000313" key="2">
    <source>
        <dbReference type="EMBL" id="KOO28108.1"/>
    </source>
</evidence>
<feature type="compositionally biased region" description="Acidic residues" evidence="1">
    <location>
        <begin position="65"/>
        <end position="88"/>
    </location>
</feature>
<feature type="region of interest" description="Disordered" evidence="1">
    <location>
        <begin position="2140"/>
        <end position="2165"/>
    </location>
</feature>
<feature type="region of interest" description="Disordered" evidence="1">
    <location>
        <begin position="596"/>
        <end position="617"/>
    </location>
</feature>
<accession>A0A0M0JPD9</accession>
<evidence type="ECO:0000313" key="3">
    <source>
        <dbReference type="Proteomes" id="UP000037460"/>
    </source>
</evidence>
<dbReference type="PANTHER" id="PTHR24216:SF65">
    <property type="entry name" value="PAXILLIN-LIKE PROTEIN 1"/>
    <property type="match status" value="1"/>
</dbReference>
<dbReference type="Proteomes" id="UP000037460">
    <property type="component" value="Unassembled WGS sequence"/>
</dbReference>
<protein>
    <submittedName>
        <fullName evidence="2">Uncharacterized protein</fullName>
    </submittedName>
</protein>
<feature type="compositionally biased region" description="Basic and acidic residues" evidence="1">
    <location>
        <begin position="113"/>
        <end position="124"/>
    </location>
</feature>
<gene>
    <name evidence="2" type="ORF">Ctob_002734</name>
</gene>
<proteinExistence type="predicted"/>
<feature type="compositionally biased region" description="Low complexity" evidence="1">
    <location>
        <begin position="141"/>
        <end position="150"/>
    </location>
</feature>
<reference evidence="3" key="1">
    <citation type="journal article" date="2015" name="PLoS Genet.">
        <title>Genome Sequence and Transcriptome Analyses of Chrysochromulina tobin: Metabolic Tools for Enhanced Algal Fitness in the Prominent Order Prymnesiales (Haptophyceae).</title>
        <authorList>
            <person name="Hovde B.T."/>
            <person name="Deodato C.R."/>
            <person name="Hunsperger H.M."/>
            <person name="Ryken S.A."/>
            <person name="Yost W."/>
            <person name="Jha R.K."/>
            <person name="Patterson J."/>
            <person name="Monnat R.J. Jr."/>
            <person name="Barlow S.B."/>
            <person name="Starkenburg S.R."/>
            <person name="Cattolico R.A."/>
        </authorList>
    </citation>
    <scope>NUCLEOTIDE SEQUENCE</scope>
    <source>
        <strain evidence="3">CCMP291</strain>
    </source>
</reference>
<feature type="region of interest" description="Disordered" evidence="1">
    <location>
        <begin position="1226"/>
        <end position="1277"/>
    </location>
</feature>
<sequence length="2300" mass="251496">MQARRAFIRSLVPPFEDMTTVQEQAAVELAEEELAEKEEEELAAAEAAEAEAAELSELEKAIAELDADQDQDQDEDQDQDQDQEEEELAAAFMREALYGTPAKKPSSPPPRDAFLEKLEAVEAKKAKKGLKPSPPKPTPAAPAAAEPVKAYDWHEDEDDVDVEAWEAEAQQRAAEAQQRAAEAPPRATSPSPPPASLTTSPQFRSKAKSLGFEESNATEVFASSSPIRPRPRPASAELVGAIERSRAATPQMVQSEGSSFQSKVHSVGSSSQSKPESIGRVSVAPPAAPAPQQLMPTAQPQSTLQHKVIGARPAAAAPMLWASDDEAPSWRVPQEVLHEAVRALQPYSEYLSVTFGAYAVDAVDAVANTRTVWQQMGAREVPVLSAAAFLALLRDHRVQRRVLVRVSSRDGLGGRVHRAALETNAALHAFYAASGETDVQGCVDDWREEEEEDTDLLHSLDGMQFLEALARCGLHKYKDASFLAPGARAEGAALNLLGLADEEGVLNFGARSFKPARFDFLKVPRLEGENDARRALWRQLWPRIDLAMIDDFPAWERPVHDLLQGNLSALAAVFLGYAPMGEKDWLQLLRDACPDEVASEPKPKPAKKTLGTPTTAKSKPEALVEALDGFLQQNLLTPGKCKRSPVLTLHAEMLEDSALQVMIGDFKPQLQQLHDLAAAPVAGAAAEGSKKVSIARFLWLFADRGLMRELRLRNTALGVLPGVDGLRRTFTVSLTKDQVHAAFLDSQQDRLWASLAPKELEGSVTKQAAADKGGLNLEGFIEALVRCADLAWREVALMERSVRFRAVVRCLLKQATEEEALSEVLTQWAPPVYTPIADADQRVGESDVQFALWRKVWKRIELRDLAGFKVWEYNVHRALHENFLQLCSAFIYYAGVGAEECERLAGLAMKPRSELGRPCPLLRQPGKDQSAACKLNGWLQLIYDAGLIDPVWTDPEDEVEYNLKKKKQQQQVLRAARLMAEVCARDVDGLDTATVEAQALNWKPSQEGDKVESATAEAGAAAPSRALKANAPGAVPAVSFDAVTTRPGKSAAGPSTMSVGSGEENAEGTEGDGRRGPSRKAGIPMGARGIVKPKPKGWKPAAPPPSSFTKDETSKKIRAEAVEAAKKVALEAKELAKKGAEKGKAKKEEVREEGSPAPDEASAAPNAAPAEAPKGGARARAKARAAAEQLAPNSALLEFEDNESHTPADCLRKLFIVIFPPPGGVKKLEESKIRPRRASRHIHEDWGSDAEEQKRKNDDLRDVDGESSPEGGRSTGLIAVHGFKKPPLRGVQLDSAMEWRRRVAADAAVQAVLKRLGPTLHDVFTPPTTGMMKSRPPAWRFGEFFALLVRCGLLADVQMPRLSQIVGDPMTATAFQLHLTPEMVARAWLEMRINHLPPGVRPAAPISGSAIVLGAMPHAPWMSSKGGVQFTGDFINGGGLRLDEDGGGVDFDEWMELLIRVGEYRYQSVRCGLPPDDSSPPTAVCAEALMQHVAAIKSEVVSLQEASRIPFPRRALSEIGLGLGESPDDFARFKWLWGQLCVELERVHLWPSWEKKALELLRDTGFPRLQGIFAYYVKARWVDAIDCDLPVTMGQEAWEEFVDDCAFATPGLSYANLKAIFAQEVERCGGPLNVIQFIGLLVFIGFKRIHPEHRAGDLDKPHIRPVPECLRELLEVFVFPRANCDPSVEAALRQRKAEGVIECLLDHKRALRALYTKLGGENVDKQGSAAVVVAAPPAVPASVANPAAAAAAASTASTASTANIVVEKAKDDSGGPEEGVGLGVDEFLQLLEQTCEGWVSETVEHRSEITGEPATRTLWQVGLSLQQAVSAYKDSRNVTEWWTTRLTFNGFVQGICRCAESMFSSVTVMSPGARVDGMIKLVLKTSSRKDLVDKATYVRAPQRFDSIAYVSNAIAQNNAKAQFTGSSSVSIGKFLDCWANMSLELLHGYPTWDKELYLLVQPYFATLCRFYTSYAAQLPRNEADLSPPPFEIWAFTLDMLPEHFEMLVTDMGLSKEAVKIFERMPLTTSVVPGVQNGNTPAFRGLPQFLSALILAAFNYANPEYETCAALGKIDEERLIPVPESVKRMFEHRMPLTLMRRCHVRLKHEVELAKALNADKLNKLQVARTRERNFLIEAAGMQKRGGDRSADDEDDEDTPRRPRRHADKIKVVEKKVVDPAVLHNEVQTRALQCEDFSRILKRKQADLALLETDLEPLLRAEGIAVVKQKKEVVVVEDDGAATKKAKPGSATDATTKRPTKAGDATDATSKRPTKESLPDATTKRPTKTLPPDATTKRPIKA</sequence>
<name>A0A0M0JPD9_9EUKA</name>
<feature type="region of interest" description="Disordered" evidence="1">
    <location>
        <begin position="1045"/>
        <end position="1114"/>
    </location>
</feature>
<feature type="compositionally biased region" description="Basic and acidic residues" evidence="1">
    <location>
        <begin position="2267"/>
        <end position="2276"/>
    </location>
</feature>
<feature type="compositionally biased region" description="Basic and acidic residues" evidence="1">
    <location>
        <begin position="1241"/>
        <end position="1264"/>
    </location>
</feature>
<keyword evidence="3" id="KW-1185">Reference proteome</keyword>
<feature type="region of interest" description="Disordered" evidence="1">
    <location>
        <begin position="2238"/>
        <end position="2300"/>
    </location>
</feature>
<feature type="compositionally biased region" description="Acidic residues" evidence="1">
    <location>
        <begin position="31"/>
        <end position="56"/>
    </location>
</feature>
<feature type="compositionally biased region" description="Low complexity" evidence="1">
    <location>
        <begin position="1155"/>
        <end position="1176"/>
    </location>
</feature>
<dbReference type="EMBL" id="JWZX01002618">
    <property type="protein sequence ID" value="KOO28108.1"/>
    <property type="molecule type" value="Genomic_DNA"/>
</dbReference>
<feature type="compositionally biased region" description="Low complexity" evidence="1">
    <location>
        <begin position="258"/>
        <end position="274"/>
    </location>
</feature>
<dbReference type="PANTHER" id="PTHR24216">
    <property type="entry name" value="PAXILLIN-RELATED"/>
    <property type="match status" value="1"/>
</dbReference>
<feature type="compositionally biased region" description="Basic and acidic residues" evidence="1">
    <location>
        <begin position="1137"/>
        <end position="1154"/>
    </location>
</feature>
<comment type="caution">
    <text evidence="2">The sequence shown here is derived from an EMBL/GenBank/DDBJ whole genome shotgun (WGS) entry which is preliminary data.</text>
</comment>
<organism evidence="2 3">
    <name type="scientific">Chrysochromulina tobinii</name>
    <dbReference type="NCBI Taxonomy" id="1460289"/>
    <lineage>
        <taxon>Eukaryota</taxon>
        <taxon>Haptista</taxon>
        <taxon>Haptophyta</taxon>
        <taxon>Prymnesiophyceae</taxon>
        <taxon>Prymnesiales</taxon>
        <taxon>Chrysochromulinaceae</taxon>
        <taxon>Chrysochromulina</taxon>
    </lineage>
</organism>
<evidence type="ECO:0000256" key="1">
    <source>
        <dbReference type="SAM" id="MobiDB-lite"/>
    </source>
</evidence>
<feature type="compositionally biased region" description="Low complexity" evidence="1">
    <location>
        <begin position="167"/>
        <end position="189"/>
    </location>
</feature>
<feature type="compositionally biased region" description="Acidic residues" evidence="1">
    <location>
        <begin position="154"/>
        <end position="166"/>
    </location>
</feature>
<feature type="region of interest" description="Disordered" evidence="1">
    <location>
        <begin position="31"/>
        <end position="296"/>
    </location>
</feature>